<evidence type="ECO:0000313" key="1">
    <source>
        <dbReference type="EMBL" id="SJZ35817.1"/>
    </source>
</evidence>
<keyword evidence="2" id="KW-1185">Reference proteome</keyword>
<dbReference type="OrthoDB" id="3034698at2"/>
<sequence length="102" mass="12033">MDASLVHYLTSNFVMLRHTGEDGKDINTAFEGSLRTGINDAVAPYRQLYVFHIIRFFVESLNMVESVFNHQNFFEIPYFKDFFRVFYNDDAYMKGRKTISLL</sequence>
<gene>
    <name evidence="1" type="ORF">SAMN02745149_00918</name>
</gene>
<dbReference type="RefSeq" id="WP_078932826.1">
    <property type="nucleotide sequence ID" value="NZ_FUWG01000006.1"/>
</dbReference>
<name>A0A1T4K0I2_TREPO</name>
<accession>A0A1T4K0I2</accession>
<organism evidence="1 2">
    <name type="scientific">Treponema porcinum</name>
    <dbReference type="NCBI Taxonomy" id="261392"/>
    <lineage>
        <taxon>Bacteria</taxon>
        <taxon>Pseudomonadati</taxon>
        <taxon>Spirochaetota</taxon>
        <taxon>Spirochaetia</taxon>
        <taxon>Spirochaetales</taxon>
        <taxon>Treponemataceae</taxon>
        <taxon>Treponema</taxon>
    </lineage>
</organism>
<proteinExistence type="predicted"/>
<dbReference type="EMBL" id="FUWG01000006">
    <property type="protein sequence ID" value="SJZ35817.1"/>
    <property type="molecule type" value="Genomic_DNA"/>
</dbReference>
<reference evidence="1 2" key="1">
    <citation type="submission" date="2017-02" db="EMBL/GenBank/DDBJ databases">
        <authorList>
            <person name="Peterson S.W."/>
        </authorList>
    </citation>
    <scope>NUCLEOTIDE SEQUENCE [LARGE SCALE GENOMIC DNA]</scope>
    <source>
        <strain evidence="1 2">ATCC BAA-908</strain>
    </source>
</reference>
<dbReference type="AlphaFoldDB" id="A0A1T4K0I2"/>
<dbReference type="STRING" id="261392.SAMN02745149_00918"/>
<dbReference type="GeneID" id="78316222"/>
<protein>
    <submittedName>
        <fullName evidence="1">Uncharacterized protein</fullName>
    </submittedName>
</protein>
<evidence type="ECO:0000313" key="2">
    <source>
        <dbReference type="Proteomes" id="UP000190423"/>
    </source>
</evidence>
<dbReference type="Proteomes" id="UP000190423">
    <property type="component" value="Unassembled WGS sequence"/>
</dbReference>